<dbReference type="STRING" id="1122189.SAMN02745165_02126"/>
<dbReference type="OrthoDB" id="6398207at2"/>
<dbReference type="InterPro" id="IPR005025">
    <property type="entry name" value="FMN_Rdtase-like_dom"/>
</dbReference>
<dbReference type="RefSeq" id="WP_072908706.1">
    <property type="nucleotide sequence ID" value="NZ_FQZT01000007.1"/>
</dbReference>
<dbReference type="GO" id="GO:0016491">
    <property type="term" value="F:oxidoreductase activity"/>
    <property type="evidence" value="ECO:0007669"/>
    <property type="project" value="InterPro"/>
</dbReference>
<evidence type="ECO:0000259" key="3">
    <source>
        <dbReference type="Pfam" id="PF03358"/>
    </source>
</evidence>
<evidence type="ECO:0000313" key="5">
    <source>
        <dbReference type="Proteomes" id="UP000184171"/>
    </source>
</evidence>
<protein>
    <submittedName>
        <fullName evidence="4">NADPH-dependent FMN reductase</fullName>
    </submittedName>
</protein>
<dbReference type="PANTHER" id="PTHR43278:SF2">
    <property type="entry name" value="IRON-SULFUR FLAVOPROTEIN"/>
    <property type="match status" value="1"/>
</dbReference>
<dbReference type="AlphaFoldDB" id="A0A1M6IJ28"/>
<dbReference type="InterPro" id="IPR029039">
    <property type="entry name" value="Flavoprotein-like_sf"/>
</dbReference>
<feature type="domain" description="NADPH-dependent FMN reductase-like" evidence="3">
    <location>
        <begin position="1"/>
        <end position="114"/>
    </location>
</feature>
<accession>A0A1M6IJ28</accession>
<keyword evidence="5" id="KW-1185">Reference proteome</keyword>
<evidence type="ECO:0000313" key="4">
    <source>
        <dbReference type="EMBL" id="SHJ34383.1"/>
    </source>
</evidence>
<dbReference type="Pfam" id="PF03358">
    <property type="entry name" value="FMN_red"/>
    <property type="match status" value="1"/>
</dbReference>
<keyword evidence="2" id="KW-0288">FMN</keyword>
<evidence type="ECO:0000256" key="1">
    <source>
        <dbReference type="ARBA" id="ARBA00022630"/>
    </source>
</evidence>
<sequence length="194" mass="21944">MKIICLFASPRKQGNSTKLAKHFLDHAIAAGATVESYYLNDMQMRGCQACDACKKSKDYCVVGDDLQPVLKSVETADLLVFATPVYYGDVSAQLKPFIDRCYSFLKPGYIALDQPNRLLRPIPLLFILAQGHRDENAFADIIPRYQEIFGWTGFADVIPMRVIDVYHLGDAEKKKPDVFAQLEQMAKEMVNRQM</sequence>
<dbReference type="EMBL" id="FQZT01000007">
    <property type="protein sequence ID" value="SHJ34383.1"/>
    <property type="molecule type" value="Genomic_DNA"/>
</dbReference>
<gene>
    <name evidence="4" type="ORF">SAMN02745165_02126</name>
</gene>
<reference evidence="4 5" key="1">
    <citation type="submission" date="2016-11" db="EMBL/GenBank/DDBJ databases">
        <authorList>
            <person name="Jaros S."/>
            <person name="Januszkiewicz K."/>
            <person name="Wedrychowicz H."/>
        </authorList>
    </citation>
    <scope>NUCLEOTIDE SEQUENCE [LARGE SCALE GENOMIC DNA]</scope>
    <source>
        <strain evidence="4 5">DSM 5091</strain>
    </source>
</reference>
<organism evidence="4 5">
    <name type="scientific">Malonomonas rubra DSM 5091</name>
    <dbReference type="NCBI Taxonomy" id="1122189"/>
    <lineage>
        <taxon>Bacteria</taxon>
        <taxon>Pseudomonadati</taxon>
        <taxon>Thermodesulfobacteriota</taxon>
        <taxon>Desulfuromonadia</taxon>
        <taxon>Desulfuromonadales</taxon>
        <taxon>Geopsychrobacteraceae</taxon>
        <taxon>Malonomonas</taxon>
    </lineage>
</organism>
<dbReference type="PANTHER" id="PTHR43278">
    <property type="entry name" value="NAD(P)H-DEPENDENT FMN-CONTAINING OXIDOREDUCTASE YWQN-RELATED"/>
    <property type="match status" value="1"/>
</dbReference>
<proteinExistence type="predicted"/>
<dbReference type="InterPro" id="IPR051796">
    <property type="entry name" value="ISF_SsuE-like"/>
</dbReference>
<evidence type="ECO:0000256" key="2">
    <source>
        <dbReference type="ARBA" id="ARBA00022643"/>
    </source>
</evidence>
<name>A0A1M6IJ28_MALRU</name>
<keyword evidence="1" id="KW-0285">Flavoprotein</keyword>
<dbReference type="SUPFAM" id="SSF52218">
    <property type="entry name" value="Flavoproteins"/>
    <property type="match status" value="1"/>
</dbReference>
<dbReference type="Proteomes" id="UP000184171">
    <property type="component" value="Unassembled WGS sequence"/>
</dbReference>
<dbReference type="Gene3D" id="3.40.50.360">
    <property type="match status" value="1"/>
</dbReference>